<feature type="region of interest" description="Disordered" evidence="2">
    <location>
        <begin position="228"/>
        <end position="368"/>
    </location>
</feature>
<keyword evidence="4" id="KW-1185">Reference proteome</keyword>
<evidence type="ECO:0000313" key="4">
    <source>
        <dbReference type="Proteomes" id="UP000054383"/>
    </source>
</evidence>
<dbReference type="SUPFAM" id="SSF58022">
    <property type="entry name" value="XRCC4, C-terminal oligomerization domain"/>
    <property type="match status" value="1"/>
</dbReference>
<evidence type="ECO:0008006" key="5">
    <source>
        <dbReference type="Google" id="ProtNLM"/>
    </source>
</evidence>
<dbReference type="Gene3D" id="1.20.5.370">
    <property type="match status" value="1"/>
</dbReference>
<reference evidence="3 4" key="1">
    <citation type="submission" date="2015-04" db="EMBL/GenBank/DDBJ databases">
        <authorList>
            <person name="Syromyatnikov M.Y."/>
            <person name="Popov V.N."/>
        </authorList>
    </citation>
    <scope>NUCLEOTIDE SEQUENCE [LARGE SCALE GENOMIC DNA]</scope>
    <source>
        <strain evidence="3">WF-38-12</strain>
    </source>
</reference>
<dbReference type="AlphaFoldDB" id="A0A0U1LJU7"/>
<organism evidence="3 4">
    <name type="scientific">Talaromyces islandicus</name>
    <name type="common">Penicillium islandicum</name>
    <dbReference type="NCBI Taxonomy" id="28573"/>
    <lineage>
        <taxon>Eukaryota</taxon>
        <taxon>Fungi</taxon>
        <taxon>Dikarya</taxon>
        <taxon>Ascomycota</taxon>
        <taxon>Pezizomycotina</taxon>
        <taxon>Eurotiomycetes</taxon>
        <taxon>Eurotiomycetidae</taxon>
        <taxon>Eurotiales</taxon>
        <taxon>Trichocomaceae</taxon>
        <taxon>Talaromyces</taxon>
        <taxon>Talaromyces sect. Islandici</taxon>
    </lineage>
</organism>
<dbReference type="STRING" id="28573.A0A0U1LJU7"/>
<evidence type="ECO:0000256" key="2">
    <source>
        <dbReference type="SAM" id="MobiDB-lite"/>
    </source>
</evidence>
<feature type="compositionally biased region" description="Acidic residues" evidence="2">
    <location>
        <begin position="273"/>
        <end position="285"/>
    </location>
</feature>
<evidence type="ECO:0000313" key="3">
    <source>
        <dbReference type="EMBL" id="CRG83235.1"/>
    </source>
</evidence>
<sequence length="368" mass="41206">MTTDRDGVVRIPRSDDPNSFVLVYIAPSQPASTLKLIATEGENPYVSSIKLSHLKELRSKNYQGSDEEFQNILASVLKYRPDETNIDYAQLGDIEANASLRQTKDGKNQLAIAIRKRIDTITQRVASIQLTQDDDQTIELFEWAGLMATRADSLAQQISALTERLRAAEESIKTLNSSISELVTSKKEHEDLLMANFVHVLNEKKLKIRNQQRLLAAANVDEDKIEQVSELKQASQHRLAEPKSRKGKRKPTEEPSDSDEFERMDIDQGGPTVDDEAKTDDEDLDGRETPQPLEEETESEAEEARSEEESSAPKENKSTRPKLAQPADPPPRRDLPFSKRAAPGTKIVEPSKADDEEEEGGETDDDEL</sequence>
<gene>
    <name evidence="3" type="ORF">PISL3812_00586</name>
</gene>
<evidence type="ECO:0000256" key="1">
    <source>
        <dbReference type="SAM" id="Coils"/>
    </source>
</evidence>
<dbReference type="Proteomes" id="UP000054383">
    <property type="component" value="Unassembled WGS sequence"/>
</dbReference>
<protein>
    <recommendedName>
        <fullName evidence="5">DNA repair protein XRCC4</fullName>
    </recommendedName>
</protein>
<keyword evidence="1" id="KW-0175">Coiled coil</keyword>
<proteinExistence type="predicted"/>
<name>A0A0U1LJU7_TALIS</name>
<dbReference type="PANTHER" id="PTHR42067:SF1">
    <property type="entry name" value="MITOTIC APPARATUS PROTEIN P62"/>
    <property type="match status" value="1"/>
</dbReference>
<dbReference type="OrthoDB" id="8064436at2759"/>
<feature type="compositionally biased region" description="Acidic residues" evidence="2">
    <location>
        <begin position="354"/>
        <end position="368"/>
    </location>
</feature>
<accession>A0A0U1LJU7</accession>
<dbReference type="OMA" id="IQLFDWS"/>
<feature type="coiled-coil region" evidence="1">
    <location>
        <begin position="151"/>
        <end position="221"/>
    </location>
</feature>
<feature type="compositionally biased region" description="Basic and acidic residues" evidence="2">
    <location>
        <begin position="302"/>
        <end position="318"/>
    </location>
</feature>
<dbReference type="EMBL" id="CVMT01000001">
    <property type="protein sequence ID" value="CRG83235.1"/>
    <property type="molecule type" value="Genomic_DNA"/>
</dbReference>
<dbReference type="InterPro" id="IPR014751">
    <property type="entry name" value="XRCC4-like_C"/>
</dbReference>
<dbReference type="PANTHER" id="PTHR42067">
    <property type="entry name" value="YALI0C15378P"/>
    <property type="match status" value="1"/>
</dbReference>